<reference evidence="5" key="2">
    <citation type="submission" date="2021-04" db="EMBL/GenBank/DDBJ databases">
        <authorList>
            <person name="Gilroy R."/>
        </authorList>
    </citation>
    <scope>NUCLEOTIDE SEQUENCE</scope>
    <source>
        <strain evidence="5">ChiHjej13B12-24818</strain>
    </source>
</reference>
<dbReference type="Pfam" id="PF13649">
    <property type="entry name" value="Methyltransf_25"/>
    <property type="match status" value="1"/>
</dbReference>
<evidence type="ECO:0000256" key="3">
    <source>
        <dbReference type="ARBA" id="ARBA00022691"/>
    </source>
</evidence>
<dbReference type="EMBL" id="DWZH01000044">
    <property type="protein sequence ID" value="HJB10181.1"/>
    <property type="molecule type" value="Genomic_DNA"/>
</dbReference>
<dbReference type="SUPFAM" id="SSF53335">
    <property type="entry name" value="S-adenosyl-L-methionine-dependent methyltransferases"/>
    <property type="match status" value="1"/>
</dbReference>
<dbReference type="CDD" id="cd02440">
    <property type="entry name" value="AdoMet_MTases"/>
    <property type="match status" value="1"/>
</dbReference>
<protein>
    <submittedName>
        <fullName evidence="5">Methyltransferase domain-containing protein</fullName>
    </submittedName>
</protein>
<sequence length="234" mass="26741">MILPRLEHRDRHAAERMDDPDCDRQMLERTYAQFHIVNTVVTGWRATYRRHVRPLLRRGATTTALDIGSGGGDLTWALTRWARRDGYRLQITGIDPDPRAHAWAMRRPAEPGLSFRRALSSELVAEDCSVDLVVSNHLLHHLDEPQFAALLSDSQRLARLRVIHSDIARSRTGYALFSVGTWPFFPGSFIREDGLTSIRRSYTAPELWAAAPPPWRVEQLGPWRNLLIHEPAGR</sequence>
<keyword evidence="3" id="KW-0949">S-adenosyl-L-methionine</keyword>
<gene>
    <name evidence="5" type="ORF">H9786_06570</name>
</gene>
<reference evidence="5" key="1">
    <citation type="journal article" date="2021" name="PeerJ">
        <title>Extensive microbial diversity within the chicken gut microbiome revealed by metagenomics and culture.</title>
        <authorList>
            <person name="Gilroy R."/>
            <person name="Ravi A."/>
            <person name="Getino M."/>
            <person name="Pursley I."/>
            <person name="Horton D.L."/>
            <person name="Alikhan N.F."/>
            <person name="Baker D."/>
            <person name="Gharbi K."/>
            <person name="Hall N."/>
            <person name="Watson M."/>
            <person name="Adriaenssens E.M."/>
            <person name="Foster-Nyarko E."/>
            <person name="Jarju S."/>
            <person name="Secka A."/>
            <person name="Antonio M."/>
            <person name="Oren A."/>
            <person name="Chaudhuri R.R."/>
            <person name="La Ragione R."/>
            <person name="Hildebrand F."/>
            <person name="Pallen M.J."/>
        </authorList>
    </citation>
    <scope>NUCLEOTIDE SEQUENCE</scope>
    <source>
        <strain evidence="5">ChiHjej13B12-24818</strain>
    </source>
</reference>
<dbReference type="GO" id="GO:0032259">
    <property type="term" value="P:methylation"/>
    <property type="evidence" value="ECO:0007669"/>
    <property type="project" value="UniProtKB-KW"/>
</dbReference>
<dbReference type="Proteomes" id="UP000823823">
    <property type="component" value="Unassembled WGS sequence"/>
</dbReference>
<proteinExistence type="predicted"/>
<name>A0A9D2LCR8_9MICO</name>
<dbReference type="PANTHER" id="PTHR43464:SF19">
    <property type="entry name" value="UBIQUINONE BIOSYNTHESIS O-METHYLTRANSFERASE, MITOCHONDRIAL"/>
    <property type="match status" value="1"/>
</dbReference>
<dbReference type="NCBIfam" id="NF004851">
    <property type="entry name" value="PRK06202.1"/>
    <property type="match status" value="1"/>
</dbReference>
<dbReference type="InterPro" id="IPR041698">
    <property type="entry name" value="Methyltransf_25"/>
</dbReference>
<comment type="caution">
    <text evidence="5">The sequence shown here is derived from an EMBL/GenBank/DDBJ whole genome shotgun (WGS) entry which is preliminary data.</text>
</comment>
<evidence type="ECO:0000313" key="5">
    <source>
        <dbReference type="EMBL" id="HJB10181.1"/>
    </source>
</evidence>
<dbReference type="AlphaFoldDB" id="A0A9D2LCR8"/>
<feature type="domain" description="Methyltransferase" evidence="4">
    <location>
        <begin position="65"/>
        <end position="157"/>
    </location>
</feature>
<dbReference type="PANTHER" id="PTHR43464">
    <property type="entry name" value="METHYLTRANSFERASE"/>
    <property type="match status" value="1"/>
</dbReference>
<dbReference type="GO" id="GO:0008168">
    <property type="term" value="F:methyltransferase activity"/>
    <property type="evidence" value="ECO:0007669"/>
    <property type="project" value="UniProtKB-KW"/>
</dbReference>
<organism evidence="5 6">
    <name type="scientific">Candidatus Brachybacterium merdavium</name>
    <dbReference type="NCBI Taxonomy" id="2838513"/>
    <lineage>
        <taxon>Bacteria</taxon>
        <taxon>Bacillati</taxon>
        <taxon>Actinomycetota</taxon>
        <taxon>Actinomycetes</taxon>
        <taxon>Micrococcales</taxon>
        <taxon>Dermabacteraceae</taxon>
        <taxon>Brachybacterium</taxon>
    </lineage>
</organism>
<accession>A0A9D2LCR8</accession>
<dbReference type="InterPro" id="IPR029063">
    <property type="entry name" value="SAM-dependent_MTases_sf"/>
</dbReference>
<evidence type="ECO:0000256" key="2">
    <source>
        <dbReference type="ARBA" id="ARBA00022679"/>
    </source>
</evidence>
<keyword evidence="2" id="KW-0808">Transferase</keyword>
<evidence type="ECO:0000313" key="6">
    <source>
        <dbReference type="Proteomes" id="UP000823823"/>
    </source>
</evidence>
<evidence type="ECO:0000256" key="1">
    <source>
        <dbReference type="ARBA" id="ARBA00022603"/>
    </source>
</evidence>
<evidence type="ECO:0000259" key="4">
    <source>
        <dbReference type="Pfam" id="PF13649"/>
    </source>
</evidence>
<keyword evidence="1 5" id="KW-0489">Methyltransferase</keyword>
<dbReference type="Gene3D" id="3.40.50.150">
    <property type="entry name" value="Vaccinia Virus protein VP39"/>
    <property type="match status" value="1"/>
</dbReference>